<dbReference type="Pfam" id="PF01636">
    <property type="entry name" value="APH"/>
    <property type="match status" value="1"/>
</dbReference>
<dbReference type="AlphaFoldDB" id="A0A9D1GVH4"/>
<dbReference type="PANTHER" id="PTHR21310">
    <property type="entry name" value="AMINOGLYCOSIDE PHOSPHOTRANSFERASE-RELATED-RELATED"/>
    <property type="match status" value="1"/>
</dbReference>
<reference evidence="2" key="2">
    <citation type="journal article" date="2021" name="PeerJ">
        <title>Extensive microbial diversity within the chicken gut microbiome revealed by metagenomics and culture.</title>
        <authorList>
            <person name="Gilroy R."/>
            <person name="Ravi A."/>
            <person name="Getino M."/>
            <person name="Pursley I."/>
            <person name="Horton D.L."/>
            <person name="Alikhan N.F."/>
            <person name="Baker D."/>
            <person name="Gharbi K."/>
            <person name="Hall N."/>
            <person name="Watson M."/>
            <person name="Adriaenssens E.M."/>
            <person name="Foster-Nyarko E."/>
            <person name="Jarju S."/>
            <person name="Secka A."/>
            <person name="Antonio M."/>
            <person name="Oren A."/>
            <person name="Chaudhuri R.R."/>
            <person name="La Ragione R."/>
            <person name="Hildebrand F."/>
            <person name="Pallen M.J."/>
        </authorList>
    </citation>
    <scope>NUCLEOTIDE SEQUENCE</scope>
    <source>
        <strain evidence="2">ChiGjej1B1-24693</strain>
    </source>
</reference>
<protein>
    <submittedName>
        <fullName evidence="2">Phosphotransferase</fullName>
    </submittedName>
</protein>
<evidence type="ECO:0000313" key="3">
    <source>
        <dbReference type="Proteomes" id="UP000886842"/>
    </source>
</evidence>
<sequence>MDLDAELSSWLAERIGPVTGVRELVGGLSSQMLLVRTTGPSVVPHDLVVRRWPGVNSWEADRVRTEVAALTALADTSLATPQLICADPDGTESGRPTTVMTFLDGTPNLAPTDPRDWVRQLAAMLVRIHRTPPPALPHCRLWSRDDHTWLGDDQLVAEASALADRPPRHDDLVLSHADYQHFNLLWIDQRLTGVVDWTGTGLATRGFDVGHCRLNLAVLFSADLAMQFLDDYEQLSGVRVDPAPDLQRLLCFDQEWPRFIPLQVAGRRTVDGPGMADRVRETVVRTLRRAG</sequence>
<dbReference type="InterPro" id="IPR011009">
    <property type="entry name" value="Kinase-like_dom_sf"/>
</dbReference>
<dbReference type="Gene3D" id="3.30.200.20">
    <property type="entry name" value="Phosphorylase Kinase, domain 1"/>
    <property type="match status" value="1"/>
</dbReference>
<proteinExistence type="predicted"/>
<gene>
    <name evidence="2" type="ORF">IAA98_00755</name>
</gene>
<dbReference type="InterPro" id="IPR051678">
    <property type="entry name" value="AGP_Transferase"/>
</dbReference>
<name>A0A9D1GVH4_9ACTN</name>
<evidence type="ECO:0000259" key="1">
    <source>
        <dbReference type="Pfam" id="PF01636"/>
    </source>
</evidence>
<dbReference type="SUPFAM" id="SSF56112">
    <property type="entry name" value="Protein kinase-like (PK-like)"/>
    <property type="match status" value="1"/>
</dbReference>
<dbReference type="EMBL" id="DVLP01000024">
    <property type="protein sequence ID" value="HIT74097.1"/>
    <property type="molecule type" value="Genomic_DNA"/>
</dbReference>
<organism evidence="2 3">
    <name type="scientific">Candidatus Avipropionibacterium avicola</name>
    <dbReference type="NCBI Taxonomy" id="2840701"/>
    <lineage>
        <taxon>Bacteria</taxon>
        <taxon>Bacillati</taxon>
        <taxon>Actinomycetota</taxon>
        <taxon>Actinomycetes</taxon>
        <taxon>Propionibacteriales</taxon>
        <taxon>Propionibacteriaceae</taxon>
        <taxon>Propionibacteriaceae incertae sedis</taxon>
        <taxon>Candidatus Avipropionibacterium</taxon>
    </lineage>
</organism>
<dbReference type="Proteomes" id="UP000886842">
    <property type="component" value="Unassembled WGS sequence"/>
</dbReference>
<dbReference type="InterPro" id="IPR002575">
    <property type="entry name" value="Aminoglycoside_PTrfase"/>
</dbReference>
<reference evidence="2" key="1">
    <citation type="submission" date="2020-10" db="EMBL/GenBank/DDBJ databases">
        <authorList>
            <person name="Gilroy R."/>
        </authorList>
    </citation>
    <scope>NUCLEOTIDE SEQUENCE</scope>
    <source>
        <strain evidence="2">ChiGjej1B1-24693</strain>
    </source>
</reference>
<evidence type="ECO:0000313" key="2">
    <source>
        <dbReference type="EMBL" id="HIT74097.1"/>
    </source>
</evidence>
<dbReference type="Gene3D" id="3.90.1200.10">
    <property type="match status" value="1"/>
</dbReference>
<comment type="caution">
    <text evidence="2">The sequence shown here is derived from an EMBL/GenBank/DDBJ whole genome shotgun (WGS) entry which is preliminary data.</text>
</comment>
<accession>A0A9D1GVH4</accession>
<feature type="domain" description="Aminoglycoside phosphotransferase" evidence="1">
    <location>
        <begin position="21"/>
        <end position="233"/>
    </location>
</feature>